<evidence type="ECO:0000256" key="6">
    <source>
        <dbReference type="ARBA" id="ARBA00022723"/>
    </source>
</evidence>
<evidence type="ECO:0000259" key="11">
    <source>
        <dbReference type="Pfam" id="PF07992"/>
    </source>
</evidence>
<comment type="caution">
    <text evidence="12">The sequence shown here is derived from an EMBL/GenBank/DDBJ whole genome shotgun (WGS) entry which is preliminary data.</text>
</comment>
<protein>
    <submittedName>
        <fullName evidence="12">FAD-dependent oxidoreductase</fullName>
    </submittedName>
</protein>
<evidence type="ECO:0000256" key="9">
    <source>
        <dbReference type="ARBA" id="ARBA00023014"/>
    </source>
</evidence>
<dbReference type="InterPro" id="IPR051793">
    <property type="entry name" value="NADH:flavin_oxidoreductase"/>
</dbReference>
<dbReference type="Gene3D" id="3.50.50.60">
    <property type="entry name" value="FAD/NAD(P)-binding domain"/>
    <property type="match status" value="1"/>
</dbReference>
<sequence>MSPHPRYPHVFQPLRINRLEVKNRIFMPAHTTNFGAHHLPSERHATYHRMRARGGVAMNIFEAVRVSENTLGRPQGVAGFLPGAVDAFRRVAEAVHEEGGLLLGQVCHMGRQIEGDFERTVSSSASRLRWSPTAYLPRDMRRWEMEEIRDAHVRTSLNLLEAGLDGIELHWGHGHLLQQFLSPLSNVREDDYGGSTENRMRFPLEVLAALRRAVGAETCLGIRISAEEFVEGGLHLDEACAIVARLVPERLADFIHVSHSAYHMSHSLGTQMADMALDPAPFRALPGAIRSVVRKAGSEIPVFTVCKYRGLEEVEAMLAAGEADMVGMARAHVADPELVAKHRDGREGELRPCIGCNQGCAQRLELNIALTCMVNPMAGREAEWPEPEADRAAVPKKVLVVGGGPGGAEAAWVAAARGHDVTLWERGERLGGQLALAPEMALRDDFRLLLDYQARRLAATGVKVVVSKAADAAAIRDFGADAVVLATGSAPQPMVLADGTAALTMEAVLANPNLLGGRVAVYDTTGDWAALGFIEHLATAGGDAGLGREVTVFTPVAGFAWRTTIYSTTSTRKRLREKGVAIRTLRAVTGFAAPKLTLEDVSTGTTEVLDGFDTLVACQHNRPEDGLEAELRALGLAPVLAGDCLTPRTALEAVFEGHRAARGI</sequence>
<reference evidence="13" key="1">
    <citation type="journal article" date="2019" name="Int. J. Syst. Evol. Microbiol.">
        <title>The Global Catalogue of Microorganisms (GCM) 10K type strain sequencing project: providing services to taxonomists for standard genome sequencing and annotation.</title>
        <authorList>
            <consortium name="The Broad Institute Genomics Platform"/>
            <consortium name="The Broad Institute Genome Sequencing Center for Infectious Disease"/>
            <person name="Wu L."/>
            <person name="Ma J."/>
        </authorList>
    </citation>
    <scope>NUCLEOTIDE SEQUENCE [LARGE SCALE GENOMIC DNA]</scope>
    <source>
        <strain evidence="13">KCTC 42964</strain>
    </source>
</reference>
<keyword evidence="8" id="KW-0408">Iron</keyword>
<dbReference type="Pfam" id="PF00724">
    <property type="entry name" value="Oxidored_FMN"/>
    <property type="match status" value="1"/>
</dbReference>
<comment type="similarity">
    <text evidence="3">In the N-terminal section; belongs to the NADH:flavin oxidoreductase/NADH oxidase family.</text>
</comment>
<accession>A0ABV7L002</accession>
<dbReference type="Pfam" id="PF07992">
    <property type="entry name" value="Pyr_redox_2"/>
    <property type="match status" value="1"/>
</dbReference>
<dbReference type="PANTHER" id="PTHR42917">
    <property type="entry name" value="2,4-DIENOYL-COA REDUCTASE"/>
    <property type="match status" value="1"/>
</dbReference>
<comment type="cofactor">
    <cofactor evidence="2">
        <name>[4Fe-4S] cluster</name>
        <dbReference type="ChEBI" id="CHEBI:49883"/>
    </cofactor>
</comment>
<dbReference type="EMBL" id="JBHRTR010000026">
    <property type="protein sequence ID" value="MFC3227936.1"/>
    <property type="molecule type" value="Genomic_DNA"/>
</dbReference>
<dbReference type="Gene3D" id="3.40.50.720">
    <property type="entry name" value="NAD(P)-binding Rossmann-like Domain"/>
    <property type="match status" value="1"/>
</dbReference>
<comment type="cofactor">
    <cofactor evidence="1">
        <name>FMN</name>
        <dbReference type="ChEBI" id="CHEBI:58210"/>
    </cofactor>
</comment>
<evidence type="ECO:0000256" key="2">
    <source>
        <dbReference type="ARBA" id="ARBA00001966"/>
    </source>
</evidence>
<keyword evidence="9" id="KW-0411">Iron-sulfur</keyword>
<evidence type="ECO:0000256" key="3">
    <source>
        <dbReference type="ARBA" id="ARBA00011048"/>
    </source>
</evidence>
<evidence type="ECO:0000256" key="7">
    <source>
        <dbReference type="ARBA" id="ARBA00023002"/>
    </source>
</evidence>
<dbReference type="SUPFAM" id="SSF51905">
    <property type="entry name" value="FAD/NAD(P)-binding domain"/>
    <property type="match status" value="1"/>
</dbReference>
<keyword evidence="6" id="KW-0479">Metal-binding</keyword>
<keyword evidence="7" id="KW-0560">Oxidoreductase</keyword>
<dbReference type="InterPro" id="IPR036188">
    <property type="entry name" value="FAD/NAD-bd_sf"/>
</dbReference>
<keyword evidence="13" id="KW-1185">Reference proteome</keyword>
<dbReference type="PANTHER" id="PTHR42917:SF2">
    <property type="entry name" value="2,4-DIENOYL-COA REDUCTASE [(2E)-ENOYL-COA-PRODUCING]"/>
    <property type="match status" value="1"/>
</dbReference>
<organism evidence="12 13">
    <name type="scientific">Marinibaculum pumilum</name>
    <dbReference type="NCBI Taxonomy" id="1766165"/>
    <lineage>
        <taxon>Bacteria</taxon>
        <taxon>Pseudomonadati</taxon>
        <taxon>Pseudomonadota</taxon>
        <taxon>Alphaproteobacteria</taxon>
        <taxon>Rhodospirillales</taxon>
        <taxon>Rhodospirillaceae</taxon>
        <taxon>Marinibaculum</taxon>
    </lineage>
</organism>
<proteinExistence type="inferred from homology"/>
<evidence type="ECO:0000313" key="12">
    <source>
        <dbReference type="EMBL" id="MFC3227936.1"/>
    </source>
</evidence>
<dbReference type="InterPro" id="IPR001155">
    <property type="entry name" value="OxRdtase_FMN_N"/>
</dbReference>
<evidence type="ECO:0000256" key="1">
    <source>
        <dbReference type="ARBA" id="ARBA00001917"/>
    </source>
</evidence>
<dbReference type="SUPFAM" id="SSF51971">
    <property type="entry name" value="Nucleotide-binding domain"/>
    <property type="match status" value="1"/>
</dbReference>
<dbReference type="Proteomes" id="UP001595528">
    <property type="component" value="Unassembled WGS sequence"/>
</dbReference>
<evidence type="ECO:0000256" key="4">
    <source>
        <dbReference type="ARBA" id="ARBA00022630"/>
    </source>
</evidence>
<evidence type="ECO:0000256" key="8">
    <source>
        <dbReference type="ARBA" id="ARBA00023004"/>
    </source>
</evidence>
<feature type="domain" description="NADH:flavin oxidoreductase/NADH oxidase N-terminal" evidence="10">
    <location>
        <begin position="10"/>
        <end position="347"/>
    </location>
</feature>
<gene>
    <name evidence="12" type="ORF">ACFOGJ_11880</name>
</gene>
<dbReference type="InterPro" id="IPR023753">
    <property type="entry name" value="FAD/NAD-binding_dom"/>
</dbReference>
<dbReference type="PRINTS" id="PR00368">
    <property type="entry name" value="FADPNR"/>
</dbReference>
<dbReference type="SUPFAM" id="SSF51395">
    <property type="entry name" value="FMN-linked oxidoreductases"/>
    <property type="match status" value="1"/>
</dbReference>
<evidence type="ECO:0000313" key="13">
    <source>
        <dbReference type="Proteomes" id="UP001595528"/>
    </source>
</evidence>
<feature type="domain" description="FAD/NAD(P)-binding" evidence="11">
    <location>
        <begin position="396"/>
        <end position="617"/>
    </location>
</feature>
<name>A0ABV7L002_9PROT</name>
<evidence type="ECO:0000256" key="5">
    <source>
        <dbReference type="ARBA" id="ARBA00022643"/>
    </source>
</evidence>
<keyword evidence="4" id="KW-0285">Flavoprotein</keyword>
<dbReference type="RefSeq" id="WP_379900561.1">
    <property type="nucleotide sequence ID" value="NZ_JBHRTR010000026.1"/>
</dbReference>
<evidence type="ECO:0000259" key="10">
    <source>
        <dbReference type="Pfam" id="PF00724"/>
    </source>
</evidence>
<keyword evidence="5" id="KW-0288">FMN</keyword>
<dbReference type="InterPro" id="IPR013785">
    <property type="entry name" value="Aldolase_TIM"/>
</dbReference>
<dbReference type="Gene3D" id="3.20.20.70">
    <property type="entry name" value="Aldolase class I"/>
    <property type="match status" value="1"/>
</dbReference>